<dbReference type="RefSeq" id="WP_073030389.1">
    <property type="nucleotide sequence ID" value="NZ_FQXJ01000009.1"/>
</dbReference>
<dbReference type="GO" id="GO:0005886">
    <property type="term" value="C:plasma membrane"/>
    <property type="evidence" value="ECO:0007669"/>
    <property type="project" value="UniProtKB-SubCell"/>
</dbReference>
<dbReference type="SUPFAM" id="SSF103481">
    <property type="entry name" value="Multidrug resistance efflux transporter EmrE"/>
    <property type="match status" value="1"/>
</dbReference>
<evidence type="ECO:0000256" key="1">
    <source>
        <dbReference type="ARBA" id="ARBA00004651"/>
    </source>
</evidence>
<evidence type="ECO:0000313" key="9">
    <source>
        <dbReference type="EMBL" id="SHI18040.1"/>
    </source>
</evidence>
<dbReference type="Proteomes" id="UP000183954">
    <property type="component" value="Unassembled WGS sequence"/>
</dbReference>
<keyword evidence="10" id="KW-1185">Reference proteome</keyword>
<keyword evidence="2" id="KW-0813">Transport</keyword>
<keyword evidence="5 8" id="KW-1133">Transmembrane helix</keyword>
<dbReference type="GO" id="GO:0022857">
    <property type="term" value="F:transmembrane transporter activity"/>
    <property type="evidence" value="ECO:0007669"/>
    <property type="project" value="InterPro"/>
</dbReference>
<evidence type="ECO:0000256" key="5">
    <source>
        <dbReference type="ARBA" id="ARBA00022989"/>
    </source>
</evidence>
<accession>A0A1M5Z1F2</accession>
<evidence type="ECO:0000256" key="3">
    <source>
        <dbReference type="ARBA" id="ARBA00022475"/>
    </source>
</evidence>
<evidence type="ECO:0000313" key="10">
    <source>
        <dbReference type="Proteomes" id="UP000183954"/>
    </source>
</evidence>
<name>A0A1M5Z1F2_9FIRM</name>
<dbReference type="PANTHER" id="PTHR30561:SF1">
    <property type="entry name" value="MULTIDRUG TRANSPORTER EMRE"/>
    <property type="match status" value="1"/>
</dbReference>
<dbReference type="AlphaFoldDB" id="A0A1M5Z1F2"/>
<protein>
    <submittedName>
        <fullName evidence="9">Small multidrug resistance pump</fullName>
    </submittedName>
</protein>
<dbReference type="InterPro" id="IPR045324">
    <property type="entry name" value="Small_multidrug_res"/>
</dbReference>
<feature type="transmembrane region" description="Helical" evidence="8">
    <location>
        <begin position="57"/>
        <end position="78"/>
    </location>
</feature>
<evidence type="ECO:0000256" key="6">
    <source>
        <dbReference type="ARBA" id="ARBA00023136"/>
    </source>
</evidence>
<proteinExistence type="inferred from homology"/>
<dbReference type="InterPro" id="IPR037185">
    <property type="entry name" value="EmrE-like"/>
</dbReference>
<feature type="transmembrane region" description="Helical" evidence="8">
    <location>
        <begin position="84"/>
        <end position="105"/>
    </location>
</feature>
<keyword evidence="4 7" id="KW-0812">Transmembrane</keyword>
<keyword evidence="6 8" id="KW-0472">Membrane</keyword>
<evidence type="ECO:0000256" key="8">
    <source>
        <dbReference type="SAM" id="Phobius"/>
    </source>
</evidence>
<dbReference type="EMBL" id="FQXJ01000009">
    <property type="protein sequence ID" value="SHI18040.1"/>
    <property type="molecule type" value="Genomic_DNA"/>
</dbReference>
<comment type="similarity">
    <text evidence="7">Belongs to the drug/metabolite transporter (DMT) superfamily. Small multidrug resistance (SMR) (TC 2.A.7.1) family.</text>
</comment>
<keyword evidence="3" id="KW-1003">Cell membrane</keyword>
<sequence>MSWLYLILAIIFELCGTTLMKLSNGLTKIVPAIGMFGSYFLCFWLLSLALKEIEVSVAYAIWSAVGIVVISVIGIVFFNETVNALKIVSILLIVAGVIGLNLSGLKH</sequence>
<dbReference type="STRING" id="1121420.SAMN02746098_02854"/>
<dbReference type="OrthoDB" id="21828at2"/>
<dbReference type="Gene3D" id="1.10.3730.20">
    <property type="match status" value="1"/>
</dbReference>
<evidence type="ECO:0000256" key="4">
    <source>
        <dbReference type="ARBA" id="ARBA00022692"/>
    </source>
</evidence>
<comment type="subcellular location">
    <subcellularLocation>
        <location evidence="1 7">Cell membrane</location>
        <topology evidence="1 7">Multi-pass membrane protein</topology>
    </subcellularLocation>
</comment>
<gene>
    <name evidence="9" type="ORF">SAMN02746098_02854</name>
</gene>
<organism evidence="9 10">
    <name type="scientific">Desulfosporosinus lacus DSM 15449</name>
    <dbReference type="NCBI Taxonomy" id="1121420"/>
    <lineage>
        <taxon>Bacteria</taxon>
        <taxon>Bacillati</taxon>
        <taxon>Bacillota</taxon>
        <taxon>Clostridia</taxon>
        <taxon>Eubacteriales</taxon>
        <taxon>Desulfitobacteriaceae</taxon>
        <taxon>Desulfosporosinus</taxon>
    </lineage>
</organism>
<feature type="transmembrane region" description="Helical" evidence="8">
    <location>
        <begin position="32"/>
        <end position="50"/>
    </location>
</feature>
<reference evidence="10" key="1">
    <citation type="submission" date="2016-11" db="EMBL/GenBank/DDBJ databases">
        <authorList>
            <person name="Varghese N."/>
            <person name="Submissions S."/>
        </authorList>
    </citation>
    <scope>NUCLEOTIDE SEQUENCE [LARGE SCALE GENOMIC DNA]</scope>
    <source>
        <strain evidence="10">DSM 15449</strain>
    </source>
</reference>
<evidence type="ECO:0000256" key="7">
    <source>
        <dbReference type="RuleBase" id="RU003942"/>
    </source>
</evidence>
<dbReference type="InterPro" id="IPR000390">
    <property type="entry name" value="Small_drug/metabolite_transptr"/>
</dbReference>
<evidence type="ECO:0000256" key="2">
    <source>
        <dbReference type="ARBA" id="ARBA00022448"/>
    </source>
</evidence>
<dbReference type="FunFam" id="1.10.3730.20:FF:000001">
    <property type="entry name" value="Quaternary ammonium compound resistance transporter SugE"/>
    <property type="match status" value="1"/>
</dbReference>
<dbReference type="PANTHER" id="PTHR30561">
    <property type="entry name" value="SMR FAMILY PROTON-DEPENDENT DRUG EFFLUX TRANSPORTER SUGE"/>
    <property type="match status" value="1"/>
</dbReference>
<dbReference type="Pfam" id="PF00893">
    <property type="entry name" value="Multi_Drug_Res"/>
    <property type="match status" value="1"/>
</dbReference>